<name>A0A0M7ABX4_9HYPH</name>
<reference evidence="7" key="1">
    <citation type="submission" date="2015-07" db="EMBL/GenBank/DDBJ databases">
        <authorList>
            <person name="Rodrigo-Torres Lidia"/>
            <person name="Arahal R.David."/>
        </authorList>
    </citation>
    <scope>NUCLEOTIDE SEQUENCE [LARGE SCALE GENOMIC DNA]</scope>
    <source>
        <strain evidence="7">CECT 5112</strain>
    </source>
</reference>
<dbReference type="Pfam" id="PF00126">
    <property type="entry name" value="HTH_1"/>
    <property type="match status" value="1"/>
</dbReference>
<comment type="similarity">
    <text evidence="1">Belongs to the LysR transcriptional regulatory family.</text>
</comment>
<dbReference type="Gene3D" id="3.40.190.290">
    <property type="match status" value="1"/>
</dbReference>
<dbReference type="GO" id="GO:0010628">
    <property type="term" value="P:positive regulation of gene expression"/>
    <property type="evidence" value="ECO:0007669"/>
    <property type="project" value="TreeGrafter"/>
</dbReference>
<dbReference type="InterPro" id="IPR036388">
    <property type="entry name" value="WH-like_DNA-bd_sf"/>
</dbReference>
<dbReference type="Pfam" id="PF03466">
    <property type="entry name" value="LysR_substrate"/>
    <property type="match status" value="1"/>
</dbReference>
<keyword evidence="2" id="KW-0805">Transcription regulation</keyword>
<dbReference type="PROSITE" id="PS50931">
    <property type="entry name" value="HTH_LYSR"/>
    <property type="match status" value="1"/>
</dbReference>
<evidence type="ECO:0000313" key="7">
    <source>
        <dbReference type="Proteomes" id="UP000053235"/>
    </source>
</evidence>
<dbReference type="GO" id="GO:0003700">
    <property type="term" value="F:DNA-binding transcription factor activity"/>
    <property type="evidence" value="ECO:0007669"/>
    <property type="project" value="InterPro"/>
</dbReference>
<evidence type="ECO:0000256" key="4">
    <source>
        <dbReference type="ARBA" id="ARBA00023163"/>
    </source>
</evidence>
<keyword evidence="4" id="KW-0804">Transcription</keyword>
<dbReference type="PRINTS" id="PR00039">
    <property type="entry name" value="HTHLYSR"/>
</dbReference>
<sequence length="312" mass="34903">MNLSIRQLATFREVMRCGSISEAARTLGRTQPAISSTISGLETELELKLFVREQGRLVPTPEAEFFLEEADAILKRLEISKRTLRGLANREQGQLRIACIPEVVEDFLPDVISRFLSDKTKVNIALASKSSAEIEDLIAAQHFDIGIAETPKVRSSFDQLDFELECMCALSSSDPLASKEVITPADLDGYPLALLHPEHRSHKQTLDRFRDTGVQINQRFELQTSKPGLKFVEAGLCALICDMVTAFKTQEIYKHGFGPPLIVFRPFRPRIQNNLSILTPTHRPISIVAKEFSDTLGKRISGIRSSMIRLVV</sequence>
<dbReference type="SUPFAM" id="SSF46785">
    <property type="entry name" value="Winged helix' DNA-binding domain"/>
    <property type="match status" value="1"/>
</dbReference>
<feature type="domain" description="HTH lysR-type" evidence="5">
    <location>
        <begin position="1"/>
        <end position="60"/>
    </location>
</feature>
<dbReference type="SUPFAM" id="SSF53850">
    <property type="entry name" value="Periplasmic binding protein-like II"/>
    <property type="match status" value="1"/>
</dbReference>
<dbReference type="GO" id="GO:0043565">
    <property type="term" value="F:sequence-specific DNA binding"/>
    <property type="evidence" value="ECO:0007669"/>
    <property type="project" value="TreeGrafter"/>
</dbReference>
<dbReference type="InterPro" id="IPR000847">
    <property type="entry name" value="LysR_HTH_N"/>
</dbReference>
<dbReference type="InterPro" id="IPR036390">
    <property type="entry name" value="WH_DNA-bd_sf"/>
</dbReference>
<evidence type="ECO:0000256" key="3">
    <source>
        <dbReference type="ARBA" id="ARBA00023125"/>
    </source>
</evidence>
<evidence type="ECO:0000256" key="2">
    <source>
        <dbReference type="ARBA" id="ARBA00023015"/>
    </source>
</evidence>
<dbReference type="STRING" id="388408.LAX5112_03069"/>
<evidence type="ECO:0000256" key="1">
    <source>
        <dbReference type="ARBA" id="ARBA00009437"/>
    </source>
</evidence>
<organism evidence="6 7">
    <name type="scientific">Roseibium alexandrii</name>
    <dbReference type="NCBI Taxonomy" id="388408"/>
    <lineage>
        <taxon>Bacteria</taxon>
        <taxon>Pseudomonadati</taxon>
        <taxon>Pseudomonadota</taxon>
        <taxon>Alphaproteobacteria</taxon>
        <taxon>Hyphomicrobiales</taxon>
        <taxon>Stappiaceae</taxon>
        <taxon>Roseibium</taxon>
    </lineage>
</organism>
<dbReference type="Proteomes" id="UP000053235">
    <property type="component" value="Unassembled WGS sequence"/>
</dbReference>
<proteinExistence type="inferred from homology"/>
<evidence type="ECO:0000313" key="6">
    <source>
        <dbReference type="EMBL" id="CTQ72147.1"/>
    </source>
</evidence>
<dbReference type="RefSeq" id="WP_082429106.1">
    <property type="nucleotide sequence ID" value="NZ_CXWD01000012.1"/>
</dbReference>
<protein>
    <submittedName>
        <fullName evidence="6">Hca operon transcriptional activator</fullName>
    </submittedName>
</protein>
<accession>A0A0M7ABX4</accession>
<keyword evidence="3" id="KW-0238">DNA-binding</keyword>
<dbReference type="OrthoDB" id="8479870at2"/>
<gene>
    <name evidence="6" type="primary">hcaR_3</name>
    <name evidence="6" type="ORF">LAX5112_03069</name>
</gene>
<dbReference type="AlphaFoldDB" id="A0A0M7ABX4"/>
<keyword evidence="7" id="KW-1185">Reference proteome</keyword>
<dbReference type="Gene3D" id="1.10.10.10">
    <property type="entry name" value="Winged helix-like DNA-binding domain superfamily/Winged helix DNA-binding domain"/>
    <property type="match status" value="1"/>
</dbReference>
<dbReference type="InterPro" id="IPR005119">
    <property type="entry name" value="LysR_subst-bd"/>
</dbReference>
<dbReference type="EMBL" id="CXWD01000012">
    <property type="protein sequence ID" value="CTQ72147.1"/>
    <property type="molecule type" value="Genomic_DNA"/>
</dbReference>
<dbReference type="PANTHER" id="PTHR30427">
    <property type="entry name" value="TRANSCRIPTIONAL ACTIVATOR PROTEIN LYSR"/>
    <property type="match status" value="1"/>
</dbReference>
<dbReference type="PANTHER" id="PTHR30427:SF1">
    <property type="entry name" value="TRANSCRIPTIONAL ACTIVATOR PROTEIN LYSR"/>
    <property type="match status" value="1"/>
</dbReference>
<evidence type="ECO:0000259" key="5">
    <source>
        <dbReference type="PROSITE" id="PS50931"/>
    </source>
</evidence>